<dbReference type="InterPro" id="IPR001216">
    <property type="entry name" value="P-phosphate_BS"/>
</dbReference>
<comment type="caution">
    <text evidence="12">The sequence shown here is derived from an EMBL/GenBank/DDBJ whole genome shotgun (WGS) entry which is preliminary data.</text>
</comment>
<dbReference type="CDD" id="cd01561">
    <property type="entry name" value="CBS_like"/>
    <property type="match status" value="1"/>
</dbReference>
<evidence type="ECO:0000256" key="4">
    <source>
        <dbReference type="ARBA" id="ARBA00012681"/>
    </source>
</evidence>
<dbReference type="SUPFAM" id="SSF53686">
    <property type="entry name" value="Tryptophan synthase beta subunit-like PLP-dependent enzymes"/>
    <property type="match status" value="1"/>
</dbReference>
<feature type="domain" description="CBS" evidence="11">
    <location>
        <begin position="339"/>
        <end position="395"/>
    </location>
</feature>
<comment type="cofactor">
    <cofactor evidence="1">
        <name>pyridoxal 5'-phosphate</name>
        <dbReference type="ChEBI" id="CHEBI:597326"/>
    </cofactor>
</comment>
<dbReference type="FunFam" id="3.40.50.1100:FF:000003">
    <property type="entry name" value="Cystathionine beta-synthase"/>
    <property type="match status" value="1"/>
</dbReference>
<dbReference type="PANTHER" id="PTHR10314">
    <property type="entry name" value="CYSTATHIONINE BETA-SYNTHASE"/>
    <property type="match status" value="1"/>
</dbReference>
<dbReference type="Proteomes" id="UP000318148">
    <property type="component" value="Unassembled WGS sequence"/>
</dbReference>
<evidence type="ECO:0000259" key="11">
    <source>
        <dbReference type="PROSITE" id="PS51371"/>
    </source>
</evidence>
<evidence type="ECO:0000256" key="2">
    <source>
        <dbReference type="ARBA" id="ARBA00004962"/>
    </source>
</evidence>
<evidence type="ECO:0000256" key="6">
    <source>
        <dbReference type="ARBA" id="ARBA00047931"/>
    </source>
</evidence>
<accession>A0A520LLA1</accession>
<evidence type="ECO:0000313" key="13">
    <source>
        <dbReference type="Proteomes" id="UP000318148"/>
    </source>
</evidence>
<organism evidence="12 13">
    <name type="scientific">SAR92 clade bacterium</name>
    <dbReference type="NCBI Taxonomy" id="2315479"/>
    <lineage>
        <taxon>Bacteria</taxon>
        <taxon>Pseudomonadati</taxon>
        <taxon>Pseudomonadota</taxon>
        <taxon>Gammaproteobacteria</taxon>
        <taxon>Cellvibrionales</taxon>
        <taxon>Porticoccaceae</taxon>
        <taxon>SAR92 clade</taxon>
    </lineage>
</organism>
<dbReference type="GO" id="GO:0006535">
    <property type="term" value="P:cysteine biosynthetic process from serine"/>
    <property type="evidence" value="ECO:0007669"/>
    <property type="project" value="InterPro"/>
</dbReference>
<dbReference type="InterPro" id="IPR036052">
    <property type="entry name" value="TrpB-like_PALP_sf"/>
</dbReference>
<evidence type="ECO:0000256" key="3">
    <source>
        <dbReference type="ARBA" id="ARBA00007103"/>
    </source>
</evidence>
<name>A0A520LLA1_9GAMM</name>
<dbReference type="PROSITE" id="PS51371">
    <property type="entry name" value="CBS"/>
    <property type="match status" value="1"/>
</dbReference>
<keyword evidence="10" id="KW-0129">CBS domain</keyword>
<dbReference type="InterPro" id="IPR050214">
    <property type="entry name" value="Cys_Synth/Cystath_Beta-Synth"/>
</dbReference>
<evidence type="ECO:0000313" key="12">
    <source>
        <dbReference type="EMBL" id="RZO06043.1"/>
    </source>
</evidence>
<reference evidence="12 13" key="1">
    <citation type="submission" date="2019-02" db="EMBL/GenBank/DDBJ databases">
        <title>Prokaryotic population dynamics and viral predation in marine succession experiment using metagenomics: the confinement effect.</title>
        <authorList>
            <person name="Haro-Moreno J.M."/>
            <person name="Rodriguez-Valera F."/>
            <person name="Lopez-Perez M."/>
        </authorList>
    </citation>
    <scope>NUCLEOTIDE SEQUENCE [LARGE SCALE GENOMIC DNA]</scope>
    <source>
        <strain evidence="12">MED-G169</strain>
    </source>
</reference>
<comment type="catalytic activity">
    <reaction evidence="6">
        <text>O-acetyl-L-serine + hydrogen sulfide = L-cysteine + acetate</text>
        <dbReference type="Rhea" id="RHEA:14829"/>
        <dbReference type="ChEBI" id="CHEBI:29919"/>
        <dbReference type="ChEBI" id="CHEBI:30089"/>
        <dbReference type="ChEBI" id="CHEBI:35235"/>
        <dbReference type="ChEBI" id="CHEBI:58340"/>
        <dbReference type="EC" id="2.5.1.47"/>
    </reaction>
</comment>
<evidence type="ECO:0000256" key="1">
    <source>
        <dbReference type="ARBA" id="ARBA00001933"/>
    </source>
</evidence>
<proteinExistence type="inferred from homology"/>
<protein>
    <recommendedName>
        <fullName evidence="7">Cysteine synthase B</fullName>
        <ecNumber evidence="4">2.5.1.47</ecNumber>
    </recommendedName>
    <alternativeName>
        <fullName evidence="8">O-acetylserine (thiol)-lyase B</fullName>
    </alternativeName>
    <alternativeName>
        <fullName evidence="9">O-acetylserine sulfhydrylase B</fullName>
    </alternativeName>
</protein>
<dbReference type="GO" id="GO:0004124">
    <property type="term" value="F:cysteine synthase activity"/>
    <property type="evidence" value="ECO:0007669"/>
    <property type="project" value="UniProtKB-EC"/>
</dbReference>
<sequence length="459" mass="49869">MEINSSLLSLIGNTPMLKLNCFDVGPCELFVKLESQNPGGSIKDRVGLAIIEDAEKSGELKPGGTIVEATAGNTGIGLALVAALKGYKIILVIPDKMSREKILHLEGLGAEIILTRSDVPESHPEYYHNVARKVVAETPGSFLANQFSNPANPMIHRTTTGPEIYEQMSGDLDAVVAGVGSGGTLTGMAEFFRQKDPKIQMVAADPEGSIVADAVIKGEFSYDGGSWLVEGVGEDFIPDNLNVDLLDDAVVVSDKEAFQTLQILVREEGILGGSSTGTLVAGAVKWCQKQTTQKKVVTFICDTGNKYLSKAFNKSWLQDNDLLDVSERGDLSDLVNRRADEGDMIYVQPSDTLMTAYNRMRASDISQIPVLEQKDLVGVIDEEDLLFSVKNDRTSFKKPVSDFMVTDLDTLQIGASEDELVEVLTQGKVAIIYDGDKFVGFVTKVDLINHYRTKVDQHA</sequence>
<evidence type="ECO:0000256" key="8">
    <source>
        <dbReference type="ARBA" id="ARBA00078257"/>
    </source>
</evidence>
<dbReference type="Gene3D" id="3.40.50.1100">
    <property type="match status" value="2"/>
</dbReference>
<dbReference type="Pfam" id="PF00291">
    <property type="entry name" value="PALP"/>
    <property type="match status" value="1"/>
</dbReference>
<dbReference type="EC" id="2.5.1.47" evidence="4"/>
<dbReference type="SMART" id="SM00116">
    <property type="entry name" value="CBS"/>
    <property type="match status" value="1"/>
</dbReference>
<dbReference type="Pfam" id="PF00571">
    <property type="entry name" value="CBS"/>
    <property type="match status" value="2"/>
</dbReference>
<dbReference type="InterPro" id="IPR001926">
    <property type="entry name" value="TrpB-like_PALP"/>
</dbReference>
<dbReference type="SUPFAM" id="SSF54631">
    <property type="entry name" value="CBS-domain pair"/>
    <property type="match status" value="1"/>
</dbReference>
<comment type="pathway">
    <text evidence="2">Amino-acid biosynthesis; L-cysteine biosynthesis; L-cysteine from L-serine: step 2/2.</text>
</comment>
<keyword evidence="5" id="KW-0663">Pyridoxal phosphate</keyword>
<dbReference type="Gene3D" id="3.10.580.10">
    <property type="entry name" value="CBS-domain"/>
    <property type="match status" value="1"/>
</dbReference>
<dbReference type="EMBL" id="SHBO01000031">
    <property type="protein sequence ID" value="RZO06043.1"/>
    <property type="molecule type" value="Genomic_DNA"/>
</dbReference>
<dbReference type="FunFam" id="3.40.50.1100:FF:000118">
    <property type="entry name" value="Related to CYS4-cystathionine beta-synthase"/>
    <property type="match status" value="1"/>
</dbReference>
<evidence type="ECO:0000256" key="7">
    <source>
        <dbReference type="ARBA" id="ARBA00072081"/>
    </source>
</evidence>
<dbReference type="InterPro" id="IPR000644">
    <property type="entry name" value="CBS_dom"/>
</dbReference>
<evidence type="ECO:0000256" key="5">
    <source>
        <dbReference type="ARBA" id="ARBA00022898"/>
    </source>
</evidence>
<dbReference type="PROSITE" id="PS00901">
    <property type="entry name" value="CYS_SYNTHASE"/>
    <property type="match status" value="1"/>
</dbReference>
<gene>
    <name evidence="12" type="ORF">EVB02_02855</name>
</gene>
<dbReference type="AlphaFoldDB" id="A0A520LLA1"/>
<comment type="similarity">
    <text evidence="3">Belongs to the cysteine synthase/cystathionine beta-synthase family.</text>
</comment>
<evidence type="ECO:0000256" key="10">
    <source>
        <dbReference type="PROSITE-ProRule" id="PRU00703"/>
    </source>
</evidence>
<evidence type="ECO:0000256" key="9">
    <source>
        <dbReference type="ARBA" id="ARBA00079153"/>
    </source>
</evidence>
<dbReference type="InterPro" id="IPR046342">
    <property type="entry name" value="CBS_dom_sf"/>
</dbReference>